<comment type="caution">
    <text evidence="2">The sequence shown here is derived from an EMBL/GenBank/DDBJ whole genome shotgun (WGS) entry which is preliminary data.</text>
</comment>
<dbReference type="RefSeq" id="WP_243067304.1">
    <property type="nucleotide sequence ID" value="NZ_JAIVFK010000041.1"/>
</dbReference>
<evidence type="ECO:0000256" key="1">
    <source>
        <dbReference type="SAM" id="Phobius"/>
    </source>
</evidence>
<dbReference type="EMBL" id="JAIVFP010000001">
    <property type="protein sequence ID" value="MCI4683344.1"/>
    <property type="molecule type" value="Genomic_DNA"/>
</dbReference>
<proteinExistence type="predicted"/>
<evidence type="ECO:0000313" key="3">
    <source>
        <dbReference type="Proteomes" id="UP001139104"/>
    </source>
</evidence>
<gene>
    <name evidence="2" type="ORF">K2U94_11285</name>
</gene>
<feature type="transmembrane region" description="Helical" evidence="1">
    <location>
        <begin position="12"/>
        <end position="30"/>
    </location>
</feature>
<organism evidence="2 3">
    <name type="scientific">Candidatus Rhodoblastus alkanivorans</name>
    <dbReference type="NCBI Taxonomy" id="2954117"/>
    <lineage>
        <taxon>Bacteria</taxon>
        <taxon>Pseudomonadati</taxon>
        <taxon>Pseudomonadota</taxon>
        <taxon>Alphaproteobacteria</taxon>
        <taxon>Hyphomicrobiales</taxon>
        <taxon>Rhodoblastaceae</taxon>
        <taxon>Rhodoblastus</taxon>
    </lineage>
</organism>
<keyword evidence="1" id="KW-0812">Transmembrane</keyword>
<feature type="transmembrane region" description="Helical" evidence="1">
    <location>
        <begin position="42"/>
        <end position="61"/>
    </location>
</feature>
<accession>A0ABS9Z6T8</accession>
<keyword evidence="3" id="KW-1185">Reference proteome</keyword>
<evidence type="ECO:0000313" key="2">
    <source>
        <dbReference type="EMBL" id="MCI4683344.1"/>
    </source>
</evidence>
<feature type="transmembrane region" description="Helical" evidence="1">
    <location>
        <begin position="73"/>
        <end position="94"/>
    </location>
</feature>
<dbReference type="Proteomes" id="UP001139104">
    <property type="component" value="Unassembled WGS sequence"/>
</dbReference>
<keyword evidence="1" id="KW-1133">Transmembrane helix</keyword>
<sequence length="138" mass="15447">MFRNELGERRWPVLIVALGLTIAPLLAILVNKSLAPWVFLPFKWRNLLFLVFVPFVLGVVSETRPIMVGDLEARDGSVVFAAIVLIVWFVLLLKGWGFDLWANVLPLGVFVSQVGAFHAGRWAGRIPRHRLPDDPGHG</sequence>
<name>A0ABS9Z6T8_9HYPH</name>
<reference evidence="2" key="1">
    <citation type="journal article" date="2022" name="ISME J.">
        <title>Identification of active gaseous-alkane degraders at natural gas seeps.</title>
        <authorList>
            <person name="Farhan Ul Haque M."/>
            <person name="Hernandez M."/>
            <person name="Crombie A.T."/>
            <person name="Murrell J.C."/>
        </authorList>
    </citation>
    <scope>NUCLEOTIDE SEQUENCE</scope>
    <source>
        <strain evidence="2">PC2</strain>
    </source>
</reference>
<keyword evidence="1" id="KW-0472">Membrane</keyword>
<protein>
    <submittedName>
        <fullName evidence="2">Uncharacterized protein</fullName>
    </submittedName>
</protein>